<evidence type="ECO:0000313" key="2">
    <source>
        <dbReference type="EMBL" id="KFM67743.1"/>
    </source>
</evidence>
<dbReference type="Proteomes" id="UP000054359">
    <property type="component" value="Unassembled WGS sequence"/>
</dbReference>
<gene>
    <name evidence="2" type="ORF">X975_21862</name>
</gene>
<evidence type="ECO:0000313" key="3">
    <source>
        <dbReference type="Proteomes" id="UP000054359"/>
    </source>
</evidence>
<dbReference type="PANTHER" id="PTHR33047">
    <property type="entry name" value="PROTEIN TAR1"/>
    <property type="match status" value="1"/>
</dbReference>
<dbReference type="OrthoDB" id="6426891at2759"/>
<dbReference type="EMBL" id="KK116421">
    <property type="protein sequence ID" value="KFM67743.1"/>
    <property type="molecule type" value="Genomic_DNA"/>
</dbReference>
<organism evidence="2 3">
    <name type="scientific">Stegodyphus mimosarum</name>
    <name type="common">African social velvet spider</name>
    <dbReference type="NCBI Taxonomy" id="407821"/>
    <lineage>
        <taxon>Eukaryota</taxon>
        <taxon>Metazoa</taxon>
        <taxon>Ecdysozoa</taxon>
        <taxon>Arthropoda</taxon>
        <taxon>Chelicerata</taxon>
        <taxon>Arachnida</taxon>
        <taxon>Araneae</taxon>
        <taxon>Araneomorphae</taxon>
        <taxon>Entelegynae</taxon>
        <taxon>Eresoidea</taxon>
        <taxon>Eresidae</taxon>
        <taxon>Stegodyphus</taxon>
    </lineage>
</organism>
<accession>A0A087TRK4</accession>
<proteinExistence type="predicted"/>
<dbReference type="AlphaFoldDB" id="A0A087TRK4"/>
<name>A0A087TRK4_STEMI</name>
<dbReference type="InterPro" id="IPR052997">
    <property type="entry name" value="RRT15-like"/>
</dbReference>
<keyword evidence="3" id="KW-1185">Reference proteome</keyword>
<sequence length="111" mass="12230">MKPFTTLSRLLVARRNGAFHGKAPTLVRSGPPGPLSRPVSVQCHTRFEPQPDGPSPQSQSLSRSYGSNLPTSLTYIVLSTRGCSPWRPAADMGTVWHENHNLFLIIYFAIV</sequence>
<reference evidence="2 3" key="1">
    <citation type="submission" date="2013-11" db="EMBL/GenBank/DDBJ databases">
        <title>Genome sequencing of Stegodyphus mimosarum.</title>
        <authorList>
            <person name="Bechsgaard J."/>
        </authorList>
    </citation>
    <scope>NUCLEOTIDE SEQUENCE [LARGE SCALE GENOMIC DNA]</scope>
</reference>
<feature type="non-terminal residue" evidence="2">
    <location>
        <position position="111"/>
    </location>
</feature>
<feature type="region of interest" description="Disordered" evidence="1">
    <location>
        <begin position="45"/>
        <end position="66"/>
    </location>
</feature>
<dbReference type="PANTHER" id="PTHR33047:SF8">
    <property type="entry name" value="REGULATOR OF RDNA TRANSCRIPTION PROTEIN 15"/>
    <property type="match status" value="1"/>
</dbReference>
<protein>
    <submittedName>
        <fullName evidence="2">Uncharacterized protein</fullName>
    </submittedName>
</protein>
<evidence type="ECO:0000256" key="1">
    <source>
        <dbReference type="SAM" id="MobiDB-lite"/>
    </source>
</evidence>